<dbReference type="PANTHER" id="PTHR45527">
    <property type="entry name" value="NONRIBOSOMAL PEPTIDE SYNTHETASE"/>
    <property type="match status" value="1"/>
</dbReference>
<dbReference type="Proteomes" id="UP000188912">
    <property type="component" value="Chromosome"/>
</dbReference>
<dbReference type="FunFam" id="1.10.1200.10:FF:000016">
    <property type="entry name" value="Non-ribosomal peptide synthase"/>
    <property type="match status" value="1"/>
</dbReference>
<evidence type="ECO:0000313" key="7">
    <source>
        <dbReference type="Proteomes" id="UP000188912"/>
    </source>
</evidence>
<dbReference type="InterPro" id="IPR006162">
    <property type="entry name" value="Ppantetheine_attach_site"/>
</dbReference>
<dbReference type="NCBIfam" id="NF003417">
    <property type="entry name" value="PRK04813.1"/>
    <property type="match status" value="3"/>
</dbReference>
<dbReference type="PROSITE" id="PS50075">
    <property type="entry name" value="CARRIER"/>
    <property type="match status" value="3"/>
</dbReference>
<dbReference type="Gene3D" id="1.10.1200.10">
    <property type="entry name" value="ACP-like"/>
    <property type="match status" value="2"/>
</dbReference>
<dbReference type="CDD" id="cd12117">
    <property type="entry name" value="A_NRPS_Srf_like"/>
    <property type="match status" value="1"/>
</dbReference>
<dbReference type="GO" id="GO:0009366">
    <property type="term" value="C:enterobactin synthetase complex"/>
    <property type="evidence" value="ECO:0007669"/>
    <property type="project" value="TreeGrafter"/>
</dbReference>
<dbReference type="GO" id="GO:0072330">
    <property type="term" value="P:monocarboxylic acid biosynthetic process"/>
    <property type="evidence" value="ECO:0007669"/>
    <property type="project" value="UniProtKB-ARBA"/>
</dbReference>
<dbReference type="Gene3D" id="3.30.300.30">
    <property type="match status" value="3"/>
</dbReference>
<evidence type="ECO:0000256" key="3">
    <source>
        <dbReference type="ARBA" id="ARBA00022450"/>
    </source>
</evidence>
<dbReference type="InterPro" id="IPR000873">
    <property type="entry name" value="AMP-dep_synth/lig_dom"/>
</dbReference>
<organism evidence="6 7">
    <name type="scientific">Candidatus Tokpelaia hoelldobleri</name>
    <dbReference type="NCBI Taxonomy" id="1902579"/>
    <lineage>
        <taxon>Bacteria</taxon>
        <taxon>Pseudomonadati</taxon>
        <taxon>Pseudomonadota</taxon>
        <taxon>Alphaproteobacteria</taxon>
        <taxon>Hyphomicrobiales</taxon>
        <taxon>Candidatus Tokpelaia</taxon>
    </lineage>
</organism>
<evidence type="ECO:0000259" key="5">
    <source>
        <dbReference type="PROSITE" id="PS50075"/>
    </source>
</evidence>
<dbReference type="InterPro" id="IPR001031">
    <property type="entry name" value="Thioesterase"/>
</dbReference>
<dbReference type="Pfam" id="PF13193">
    <property type="entry name" value="AMP-binding_C"/>
    <property type="match status" value="3"/>
</dbReference>
<dbReference type="Gene3D" id="3.30.559.30">
    <property type="entry name" value="Nonribosomal peptide synthetase, condensation domain"/>
    <property type="match status" value="3"/>
</dbReference>
<dbReference type="InterPro" id="IPR001242">
    <property type="entry name" value="Condensation_dom"/>
</dbReference>
<dbReference type="EMBL" id="CP017315">
    <property type="protein sequence ID" value="AQS41426.1"/>
    <property type="molecule type" value="Genomic_DNA"/>
</dbReference>
<dbReference type="CDD" id="cd17652">
    <property type="entry name" value="A_NRPS_CmdD_like"/>
    <property type="match status" value="1"/>
</dbReference>
<keyword evidence="4" id="KW-0597">Phosphoprotein</keyword>
<dbReference type="Gene3D" id="3.40.50.12780">
    <property type="entry name" value="N-terminal domain of ligase-like"/>
    <property type="match status" value="1"/>
</dbReference>
<reference evidence="6 7" key="1">
    <citation type="journal article" date="2010" name="Science">
        <title>Genomic comparison of the ants Camponotus floridanus and Harpegnathos saltator.</title>
        <authorList>
            <person name="Bonasio R."/>
            <person name="Zhang G."/>
            <person name="Ye C."/>
            <person name="Mutti N.S."/>
            <person name="Fang X."/>
            <person name="Qin N."/>
            <person name="Donahue G."/>
            <person name="Yang P."/>
            <person name="Li Q."/>
            <person name="Li C."/>
            <person name="Zhang P."/>
            <person name="Huang Z."/>
            <person name="Berger S.L."/>
            <person name="Reinberg D."/>
            <person name="Wang J."/>
            <person name="Liebig J."/>
        </authorList>
    </citation>
    <scope>NUCLEOTIDE SEQUENCE [LARGE SCALE GENOMIC DNA]</scope>
    <source>
        <strain evidence="6 7">Hsal</strain>
    </source>
</reference>
<dbReference type="InterPro" id="IPR025110">
    <property type="entry name" value="AMP-bd_C"/>
</dbReference>
<dbReference type="GO" id="GO:0005829">
    <property type="term" value="C:cytosol"/>
    <property type="evidence" value="ECO:0007669"/>
    <property type="project" value="TreeGrafter"/>
</dbReference>
<dbReference type="PROSITE" id="PS00455">
    <property type="entry name" value="AMP_BINDING"/>
    <property type="match status" value="3"/>
</dbReference>
<feature type="domain" description="Carrier" evidence="5">
    <location>
        <begin position="957"/>
        <end position="1032"/>
    </location>
</feature>
<dbReference type="GO" id="GO:0043041">
    <property type="term" value="P:amino acid activation for nonribosomal peptide biosynthetic process"/>
    <property type="evidence" value="ECO:0007669"/>
    <property type="project" value="TreeGrafter"/>
</dbReference>
<dbReference type="FunFam" id="3.30.300.30:FF:000010">
    <property type="entry name" value="Enterobactin synthetase component F"/>
    <property type="match status" value="3"/>
</dbReference>
<protein>
    <submittedName>
        <fullName evidence="6">Non-ribosomal peptide synthase/amino acid adenylation enzyme</fullName>
    </submittedName>
</protein>
<comment type="similarity">
    <text evidence="2">Belongs to the ATP-dependent AMP-binding enzyme family.</text>
</comment>
<dbReference type="Gene3D" id="3.30.559.10">
    <property type="entry name" value="Chloramphenicol acetyltransferase-like domain"/>
    <property type="match status" value="3"/>
</dbReference>
<comment type="cofactor">
    <cofactor evidence="1">
        <name>pantetheine 4'-phosphate</name>
        <dbReference type="ChEBI" id="CHEBI:47942"/>
    </cofactor>
</comment>
<dbReference type="SUPFAM" id="SSF52777">
    <property type="entry name" value="CoA-dependent acyltransferases"/>
    <property type="match status" value="6"/>
</dbReference>
<dbReference type="Pfam" id="PF00668">
    <property type="entry name" value="Condensation"/>
    <property type="match status" value="3"/>
</dbReference>
<dbReference type="SMART" id="SM00823">
    <property type="entry name" value="PKS_PP"/>
    <property type="match status" value="3"/>
</dbReference>
<dbReference type="Gene3D" id="3.40.50.1820">
    <property type="entry name" value="alpha/beta hydrolase"/>
    <property type="match status" value="1"/>
</dbReference>
<keyword evidence="3" id="KW-0596">Phosphopantetheine</keyword>
<feature type="domain" description="Carrier" evidence="5">
    <location>
        <begin position="2005"/>
        <end position="2080"/>
    </location>
</feature>
<dbReference type="FunFam" id="3.30.559.30:FF:000001">
    <property type="entry name" value="Non-ribosomal peptide synthetase"/>
    <property type="match status" value="1"/>
</dbReference>
<dbReference type="STRING" id="1902579.BHV28_07260"/>
<dbReference type="InterPro" id="IPR020845">
    <property type="entry name" value="AMP-binding_CS"/>
</dbReference>
<evidence type="ECO:0000313" key="6">
    <source>
        <dbReference type="EMBL" id="AQS41426.1"/>
    </source>
</evidence>
<dbReference type="InterPro" id="IPR009081">
    <property type="entry name" value="PP-bd_ACP"/>
</dbReference>
<accession>A0A1U9JU86</accession>
<dbReference type="InterPro" id="IPR042099">
    <property type="entry name" value="ANL_N_sf"/>
</dbReference>
<dbReference type="NCBIfam" id="TIGR01733">
    <property type="entry name" value="AA-adenyl-dom"/>
    <property type="match status" value="3"/>
</dbReference>
<dbReference type="PANTHER" id="PTHR45527:SF1">
    <property type="entry name" value="FATTY ACID SYNTHASE"/>
    <property type="match status" value="1"/>
</dbReference>
<reference evidence="6 7" key="2">
    <citation type="journal article" date="2016" name="Sci. Rep.">
        <title>The genome of Rhizobiales bacteria in predatory ants reveals urease gene functions but no genes for nitrogen fixation.</title>
        <authorList>
            <person name="Neuvonen M.M."/>
            <person name="Tamarit D."/>
            <person name="Naslund K."/>
            <person name="Liebig J."/>
            <person name="Feldhaar H."/>
            <person name="Moran N.A."/>
            <person name="Guy L."/>
            <person name="Andersson S.G."/>
        </authorList>
    </citation>
    <scope>NUCLEOTIDE SEQUENCE [LARGE SCALE GENOMIC DNA]</scope>
    <source>
        <strain evidence="6 7">Hsal</strain>
    </source>
</reference>
<dbReference type="FunFam" id="1.10.1200.10:FF:000005">
    <property type="entry name" value="Nonribosomal peptide synthetase 1"/>
    <property type="match status" value="1"/>
</dbReference>
<dbReference type="InterPro" id="IPR023213">
    <property type="entry name" value="CAT-like_dom_sf"/>
</dbReference>
<keyword evidence="7" id="KW-1185">Reference proteome</keyword>
<dbReference type="Gene3D" id="2.30.38.10">
    <property type="entry name" value="Luciferase, Domain 3"/>
    <property type="match status" value="2"/>
</dbReference>
<dbReference type="SUPFAM" id="SSF47336">
    <property type="entry name" value="ACP-like"/>
    <property type="match status" value="3"/>
</dbReference>
<proteinExistence type="inferred from homology"/>
<dbReference type="InterPro" id="IPR029058">
    <property type="entry name" value="AB_hydrolase_fold"/>
</dbReference>
<dbReference type="InterPro" id="IPR010071">
    <property type="entry name" value="AA_adenyl_dom"/>
</dbReference>
<evidence type="ECO:0000256" key="1">
    <source>
        <dbReference type="ARBA" id="ARBA00001957"/>
    </source>
</evidence>
<dbReference type="Gene3D" id="3.40.50.980">
    <property type="match status" value="4"/>
</dbReference>
<dbReference type="FunFam" id="2.30.38.10:FF:000001">
    <property type="entry name" value="Non-ribosomal peptide synthetase PvdI"/>
    <property type="match status" value="2"/>
</dbReference>
<dbReference type="InterPro" id="IPR020806">
    <property type="entry name" value="PKS_PP-bd"/>
</dbReference>
<dbReference type="SUPFAM" id="SSF53474">
    <property type="entry name" value="alpha/beta-Hydrolases"/>
    <property type="match status" value="1"/>
</dbReference>
<dbReference type="SUPFAM" id="SSF56801">
    <property type="entry name" value="Acetyl-CoA synthetase-like"/>
    <property type="match status" value="3"/>
</dbReference>
<dbReference type="GO" id="GO:0031177">
    <property type="term" value="F:phosphopantetheine binding"/>
    <property type="evidence" value="ECO:0007669"/>
    <property type="project" value="InterPro"/>
</dbReference>
<dbReference type="PROSITE" id="PS00012">
    <property type="entry name" value="PHOSPHOPANTETHEINE"/>
    <property type="match status" value="2"/>
</dbReference>
<dbReference type="GO" id="GO:0009239">
    <property type="term" value="P:enterobactin biosynthetic process"/>
    <property type="evidence" value="ECO:0007669"/>
    <property type="project" value="TreeGrafter"/>
</dbReference>
<dbReference type="InterPro" id="IPR045851">
    <property type="entry name" value="AMP-bd_C_sf"/>
</dbReference>
<dbReference type="KEGG" id="thd:BHV28_07260"/>
<dbReference type="Pfam" id="PF00975">
    <property type="entry name" value="Thioesterase"/>
    <property type="match status" value="1"/>
</dbReference>
<gene>
    <name evidence="6" type="ORF">BHV28_07260</name>
</gene>
<dbReference type="InterPro" id="IPR036736">
    <property type="entry name" value="ACP-like_sf"/>
</dbReference>
<dbReference type="FunFam" id="3.40.50.980:FF:000001">
    <property type="entry name" value="Non-ribosomal peptide synthetase"/>
    <property type="match status" value="2"/>
</dbReference>
<dbReference type="CDD" id="cd19540">
    <property type="entry name" value="LCL_NRPS-like"/>
    <property type="match status" value="2"/>
</dbReference>
<name>A0A1U9JU86_9HYPH</name>
<sequence length="3390" mass="374390">MSVLNDREYLALTSAQMGMWLVNEISLDPGICNVCEYTIIDGAVDSALFISAIHRVLIEAETLHSRFLYVNNEIKQLLDNVDDYEVVFYDFSERPDPEAAFDEYIKKHSTRVFSLVEGRAFEFSLIKLSPSKYVYYICGHHILLDGFGNALIFQRIISIYNCLISGNDIPPSPFGSFKQLITEDVKYRNSSRFIRDREYWLSRFSDLPEPVSLAGCQAQAENIITHRKNIDSGTDRELREKAKVLGYTLPQMLTALTCIYLYRMTGNDDLVAGMPVMARVGRAVRTIPGLLSNIMPLRLGLSPDLSLIDVLALTSKEMRNVLRHQQYRNDDLQRDLNSAHALYNTTINIELFGEDRKVNGCKTVPTNISSGPADDLNIFFFGYGDEHTLVLGFDANEALYSQEQLLSHHYRMLSLFNRLLEEPESPIGLPSLLQADEAHRLEALNEQTQVALSPLTLPELFEKQVARTPDGVAFYQENTSLSYAQLNTRVNRLCHYLLTQGVSAGDVVAVLLPRCANLVVALLAIAKTGATYLPLDPDHPAERLKHILATAEPKLILTSSATADMVNWPSQKQIDEDSVLEMILSQPADNPSVNMPGPQQGAYVLFTSGSTGQPKGVLISHHGLSNFLAAMQQHIALSAGHRMLATTTIGFDIAALEIFLPLANGAAVVMVSRDIARDPMLLAREIAARQVTHLQGTPALWQGLVEYRPQAMTGLTALVGGDSLPVNLAERMVALALRVIQVYGPTETTVWSTLGELTAENMQPSVIGQPISNTRIYILDSALQPVPVGQPGELYIAGDGLAFGYFKRPDLTCERFVANPFGAAGGRMYRTGDMACWDEGLRLCFLGRIDNQVKIRGYRIELGDIESALLQFPAVKHALVMACDDNVITQKRLIAWVIADGTGCSPEALRAWLEEQLPEYMIPSVIVPLESYPLTANGKIDRRALPVPVFTPAAPVLPVTEMEKTLCQLFADCLGIALPGIHDNFFHLGGHSLLALQLMNQLRASFNVDLSLKTIFDSPTVACLCDEIASAHPPLLRPVLAVQPRPALLPMSFAQQRLWLQEQIAPGSAYNMPLILQLDGILNVPALEEALLDVVARHESLRTLLIQQDGMLCQSVVPVEQVLFTLQRQRADAGQLAETLSRQCGSVFDLEREIPVKASLFQLAEERHVLLLLIHHTAGDGGSLLPLMQDLSRAYRARLKGEIPALPPLEIQYTDYALWQRALLGDEQDPGSLFAQQMHYWQEQLANLPDEVTLAGDRQRPVNPVNAAGRIAFTLDTAVYQQVKSLCVTTGASLFMVLQTALAAMLHRLGAGEEIVTGTPVLGRTEAAQMPLVGYFANTVVLRTNLAGNPTLNELIDQVRACVLAAYEHQDIPFERLVEALAPERSLSRSPLFQIMMLLDMPLPQDIDFPQLQLEQCTPPATTAKFDLLFNFSVDEHKDCLAGQIEFSTDLYDADTVAGFARRLCDILAVMAERPEMKVGELVLPGEQEIRQLLVTWNNTAAELPALTLATLFEQQVRRTPDAIAVSEGKTALTYAELNRAANRLAHKLRELTGANAFCAGLLMQHSIAEVIAMLAVIKAGGAYLPLRQSDPLERQQMMVDDAGATILITDTPAHHPAVPCVIRTEADLQALNYLETNPQVCVRPESLAYIMYTSGSTGKPKGIAVSQQSVMALACDRRWLPEDHRRVLLHSPAAFDASTYEFWVPLLCGGQLVVAPKGELDIDALAKTIVDEKITAVWLTAGLFRLMADEHAEALAGLRLLLAGGDVLPKSAIAAVLNQCPGLVIMNGYGPTETTTFATAYPMRCVPETASVPIGSPLDNMQVYVLDAYLNPVPAGVPGELYIAGAGLARGYFNQPGLTAAHFVANPFNHNGERMYRSGDWVRWRPDGVLEYLNRGDQQIKIRGFRVELAEIEAALLELEEVTQGLVSLFEPQKGNKQLVAYVIARENTPCDSVRLRRLLSDRLPDFMVPAVIIPVESFPLTANGKVDVRALPAPVFSGESQRKARNARESVLCGLFAEVLGIECVSIDDNFFQLGGHSLMAARLISRVRKALHVTPRIRDLFEAPTVAQFAERLSHDNAPRPPLQIRERPMRMPLSAAQRRLWIMDCIEGGKFTYNIPLTLDLQGELNVAALTTALNDLLLRHESLRTRFQTLPDGTVYQKISEGEDACCVLTLHHVQPSGLDAAVLGASEYLFDLASENPCRAWLFQVEPHRHVLLFLMHHIASDGASLAPLLSDLAIAYNACLDGIRAGWAPLPVQYADYTLWQHELLGEENDPASRQNQQLAWWRDTLKGLPEELPLMTDRARPQRASYQGRQCLFAVDNGVYARLCEIAQQQQASLFMVLQATLALLLRRLGAGVDIPLGTAIAGRTDDLLEPLVGFFTNTLVLRTDVSGNPHFVELLERVRDNTLQAFEHQDLPFESLVEALNPERFLGRHPLFQIMLVLQNHARGEYQFRGLESRVATPHLPVAKFDLTFNFDEGPEGLTGCVEYATDLFDDTTVEWIARYFNQLLAEVSQNPYARISSLMLFDDREWKQILHGWNDTSRSVQAKTFAEQFEAVALAAPDNLALLGEKGRLTYGELDRRANRLANLIMADGVGAEQIVAIALPRSVDLIVALLAVLKAGATYLPLDPDYPAERLNYMLEHAQPALVITDSAFAQKFVFQRPNVQIDRPDVQARLAQQPELVLTAPRRLSLDNAAYVIYTSGSTGLPKGVLVTHRGISHLVASMVERLHITPQSRVLQFASPSFDASFWEISITLLSGAALVLADKDALSPGEPLYTLMLRAGVTLAALPPAGLAFMPQKPLPQLQTLVVAGEACPPELIAFWCQGRQMINAYGPTESTVCATISRPLQANTVPPIGSPVINMQVYVLDSDLQPVPPGVRGELYIAGEGLARGYLKRPDLSAERFVANPFGAPGSRMYRTGDVACWQPDGELLFMGRVDHQVKIRGFRIEPGEIESVLLKHPQISRATVIVREDKPGRPQLVGYAVAKDGEGEPEQLRSYLREYLPEYMVPVAVVMLPSIPVTPNGKIDRRALPVPTFSQSQTGRLPRTAQEEILAGLFAEILGHENVGIDDDFFMLGGHSLMTARLISRVRKALNVNLHIRDLFEAPTAALLARRLKSNYRSSGLDMMLPIQPNGENTPLFCLHPGGGLSWSYSGLIPFLGAQQPLYGIQAKRLGTGLAPHSLHEMAKSYLAEICKVQPHGPYALLGWSFGCHLAHEVATLLQKENKTVKSLTFMDAYPLWSKYKENIQTDKESLRAMFEALTGESPQHDYGLNVSGLQRELTQIGHPLADFGLDVFERILAEFQDAPRLLSEFSPGVYEGDILFFKATQGFSDEENYDPQLWREYVRGNIIAHNVPCTHNTMFSAEALKTIGPVLKQWVAG</sequence>
<dbReference type="Pfam" id="PF00501">
    <property type="entry name" value="AMP-binding"/>
    <property type="match status" value="3"/>
</dbReference>
<evidence type="ECO:0000256" key="4">
    <source>
        <dbReference type="ARBA" id="ARBA00022553"/>
    </source>
</evidence>
<feature type="domain" description="Carrier" evidence="5">
    <location>
        <begin position="3053"/>
        <end position="3128"/>
    </location>
</feature>
<dbReference type="GO" id="GO:0047527">
    <property type="term" value="F:2,3-dihydroxybenzoate-serine ligase activity"/>
    <property type="evidence" value="ECO:0007669"/>
    <property type="project" value="TreeGrafter"/>
</dbReference>
<dbReference type="FunFam" id="3.40.50.12780:FF:000012">
    <property type="entry name" value="Non-ribosomal peptide synthetase"/>
    <property type="match status" value="2"/>
</dbReference>
<evidence type="ECO:0000256" key="2">
    <source>
        <dbReference type="ARBA" id="ARBA00006432"/>
    </source>
</evidence>
<dbReference type="Pfam" id="PF00550">
    <property type="entry name" value="PP-binding"/>
    <property type="match status" value="3"/>
</dbReference>